<dbReference type="Gene3D" id="2.60.120.290">
    <property type="entry name" value="Spermadhesin, CUB domain"/>
    <property type="match status" value="1"/>
</dbReference>
<dbReference type="EMBL" id="JASAOG010000088">
    <property type="protein sequence ID" value="KAK0053231.1"/>
    <property type="molecule type" value="Genomic_DNA"/>
</dbReference>
<gene>
    <name evidence="5" type="ORF">Bpfe_017387</name>
</gene>
<name>A0AAD8BES6_BIOPF</name>
<dbReference type="SUPFAM" id="SSF49854">
    <property type="entry name" value="Spermadhesin, CUB domain"/>
    <property type="match status" value="1"/>
</dbReference>
<sequence length="79" mass="8601">MNVETTSGCTYDYVKVFDGNTSVSGSIGQYCGNNPPLPLRSSGQSLYVHFRSDYSVSGRGFKAQFATLSDTISNFQRST</sequence>
<dbReference type="InterPro" id="IPR035914">
    <property type="entry name" value="Sperma_CUB_dom_sf"/>
</dbReference>
<protein>
    <submittedName>
        <fullName evidence="5">Tolloid-like protein 2</fullName>
    </submittedName>
</protein>
<dbReference type="CDD" id="cd00041">
    <property type="entry name" value="CUB"/>
    <property type="match status" value="1"/>
</dbReference>
<accession>A0AAD8BES6</accession>
<evidence type="ECO:0000256" key="2">
    <source>
        <dbReference type="ARBA" id="ARBA00023157"/>
    </source>
</evidence>
<keyword evidence="6" id="KW-1185">Reference proteome</keyword>
<dbReference type="PANTHER" id="PTHR24251">
    <property type="entry name" value="OVOCHYMASE-RELATED"/>
    <property type="match status" value="1"/>
</dbReference>
<dbReference type="Proteomes" id="UP001233172">
    <property type="component" value="Unassembled WGS sequence"/>
</dbReference>
<dbReference type="InterPro" id="IPR000859">
    <property type="entry name" value="CUB_dom"/>
</dbReference>
<evidence type="ECO:0000313" key="5">
    <source>
        <dbReference type="EMBL" id="KAK0053231.1"/>
    </source>
</evidence>
<dbReference type="PANTHER" id="PTHR24251:SF37">
    <property type="entry name" value="CUB DOMAIN-CONTAINING PROTEIN"/>
    <property type="match status" value="1"/>
</dbReference>
<feature type="domain" description="CUB" evidence="4">
    <location>
        <begin position="1"/>
        <end position="68"/>
    </location>
</feature>
<comment type="caution">
    <text evidence="3">Lacks conserved residue(s) required for the propagation of feature annotation.</text>
</comment>
<reference evidence="5" key="2">
    <citation type="submission" date="2023-04" db="EMBL/GenBank/DDBJ databases">
        <authorList>
            <person name="Bu L."/>
            <person name="Lu L."/>
            <person name="Laidemitt M.R."/>
            <person name="Zhang S.M."/>
            <person name="Mutuku M."/>
            <person name="Mkoji G."/>
            <person name="Steinauer M."/>
            <person name="Loker E.S."/>
        </authorList>
    </citation>
    <scope>NUCLEOTIDE SEQUENCE</scope>
    <source>
        <strain evidence="5">KasaAsao</strain>
        <tissue evidence="5">Whole Snail</tissue>
    </source>
</reference>
<evidence type="ECO:0000259" key="4">
    <source>
        <dbReference type="PROSITE" id="PS01180"/>
    </source>
</evidence>
<evidence type="ECO:0000313" key="6">
    <source>
        <dbReference type="Proteomes" id="UP001233172"/>
    </source>
</evidence>
<evidence type="ECO:0000256" key="1">
    <source>
        <dbReference type="ARBA" id="ARBA00022737"/>
    </source>
</evidence>
<organism evidence="5 6">
    <name type="scientific">Biomphalaria pfeifferi</name>
    <name type="common">Bloodfluke planorb</name>
    <name type="synonym">Freshwater snail</name>
    <dbReference type="NCBI Taxonomy" id="112525"/>
    <lineage>
        <taxon>Eukaryota</taxon>
        <taxon>Metazoa</taxon>
        <taxon>Spiralia</taxon>
        <taxon>Lophotrochozoa</taxon>
        <taxon>Mollusca</taxon>
        <taxon>Gastropoda</taxon>
        <taxon>Heterobranchia</taxon>
        <taxon>Euthyneura</taxon>
        <taxon>Panpulmonata</taxon>
        <taxon>Hygrophila</taxon>
        <taxon>Lymnaeoidea</taxon>
        <taxon>Planorbidae</taxon>
        <taxon>Biomphalaria</taxon>
    </lineage>
</organism>
<proteinExistence type="predicted"/>
<keyword evidence="2" id="KW-1015">Disulfide bond</keyword>
<dbReference type="AlphaFoldDB" id="A0AAD8BES6"/>
<comment type="caution">
    <text evidence="5">The sequence shown here is derived from an EMBL/GenBank/DDBJ whole genome shotgun (WGS) entry which is preliminary data.</text>
</comment>
<dbReference type="Pfam" id="PF00431">
    <property type="entry name" value="CUB"/>
    <property type="match status" value="1"/>
</dbReference>
<dbReference type="PROSITE" id="PS01180">
    <property type="entry name" value="CUB"/>
    <property type="match status" value="1"/>
</dbReference>
<reference evidence="5" key="1">
    <citation type="journal article" date="2023" name="PLoS Negl. Trop. Dis.">
        <title>A genome sequence for Biomphalaria pfeifferi, the major vector snail for the human-infecting parasite Schistosoma mansoni.</title>
        <authorList>
            <person name="Bu L."/>
            <person name="Lu L."/>
            <person name="Laidemitt M.R."/>
            <person name="Zhang S.M."/>
            <person name="Mutuku M."/>
            <person name="Mkoji G."/>
            <person name="Steinauer M."/>
            <person name="Loker E.S."/>
        </authorList>
    </citation>
    <scope>NUCLEOTIDE SEQUENCE</scope>
    <source>
        <strain evidence="5">KasaAsao</strain>
    </source>
</reference>
<evidence type="ECO:0000256" key="3">
    <source>
        <dbReference type="PROSITE-ProRule" id="PRU00059"/>
    </source>
</evidence>
<keyword evidence="1" id="KW-0677">Repeat</keyword>